<keyword evidence="4" id="KW-0862">Zinc</keyword>
<dbReference type="InterPro" id="IPR001279">
    <property type="entry name" value="Metallo-B-lactamas"/>
</dbReference>
<sequence>MRIHHLNCISTCPLGGGLMDGRTHGILERGQLACHCVLVETPRGLVLIDTGLGLRDVAHPRARLSAFFLALLAPDLREQMTAVRQITRMGFDARDVRDIVLTHLDFDHAGGLDDFPQARVHLLATERGYAMKQKTWLDRQRFPPQQWSTQGNWIVYASGVGEDWLGFDAVRDLHGLPPEILMVPLPGHTYGHTGVAIDGDDGWKLLAGDAYFCHHEMEPQPTCTPGLRFYQWMMEKDRKARLANQARLRELCARDGAHVRIFCSHDPVEFEVASGRRIDEPAVSVAPMQRAQVAY</sequence>
<keyword evidence="3" id="KW-0378">Hydrolase</keyword>
<dbReference type="SMART" id="SM00849">
    <property type="entry name" value="Lactamase_B"/>
    <property type="match status" value="1"/>
</dbReference>
<evidence type="ECO:0000256" key="1">
    <source>
        <dbReference type="ARBA" id="ARBA00007749"/>
    </source>
</evidence>
<gene>
    <name evidence="6" type="ORF">LA521A_30190</name>
</gene>
<dbReference type="PANTHER" id="PTHR42978:SF3">
    <property type="entry name" value="BLR3078 PROTEIN"/>
    <property type="match status" value="1"/>
</dbReference>
<comment type="similarity">
    <text evidence="1">Belongs to the metallo-beta-lactamase superfamily.</text>
</comment>
<accession>A0ABN6UTS2</accession>
<reference evidence="6 7" key="1">
    <citation type="journal article" date="2023" name="Int. J. Syst. Evol. Microbiol.">
        <title>Physiological and genomic analyses of cobalamin (vitamin B12)-auxotrophy of Lysobacter auxotrophicus sp. nov., a methionine-auxotrophic chitinolytic bacterium isolated from chitin-treated soil.</title>
        <authorList>
            <person name="Saito A."/>
            <person name="Dohra H."/>
            <person name="Hamada M."/>
            <person name="Moriuchi R."/>
            <person name="Kotsuchibashi Y."/>
            <person name="Mori K."/>
        </authorList>
    </citation>
    <scope>NUCLEOTIDE SEQUENCE [LARGE SCALE GENOMIC DNA]</scope>
    <source>
        <strain evidence="6 7">5-21a</strain>
    </source>
</reference>
<proteinExistence type="inferred from homology"/>
<dbReference type="EMBL" id="AP027041">
    <property type="protein sequence ID" value="BDU17818.1"/>
    <property type="molecule type" value="Genomic_DNA"/>
</dbReference>
<dbReference type="CDD" id="cd07742">
    <property type="entry name" value="metallo-hydrolase-like_MBL-fold"/>
    <property type="match status" value="1"/>
</dbReference>
<evidence type="ECO:0000313" key="7">
    <source>
        <dbReference type="Proteomes" id="UP001317822"/>
    </source>
</evidence>
<dbReference type="InterPro" id="IPR036866">
    <property type="entry name" value="RibonucZ/Hydroxyglut_hydro"/>
</dbReference>
<dbReference type="Gene3D" id="3.60.15.10">
    <property type="entry name" value="Ribonuclease Z/Hydroxyacylglutathione hydrolase-like"/>
    <property type="match status" value="1"/>
</dbReference>
<evidence type="ECO:0000259" key="5">
    <source>
        <dbReference type="SMART" id="SM00849"/>
    </source>
</evidence>
<dbReference type="SUPFAM" id="SSF56281">
    <property type="entry name" value="Metallo-hydrolase/oxidoreductase"/>
    <property type="match status" value="1"/>
</dbReference>
<organism evidence="6 7">
    <name type="scientific">Lysobacter auxotrophicus</name>
    <dbReference type="NCBI Taxonomy" id="2992573"/>
    <lineage>
        <taxon>Bacteria</taxon>
        <taxon>Pseudomonadati</taxon>
        <taxon>Pseudomonadota</taxon>
        <taxon>Gammaproteobacteria</taxon>
        <taxon>Lysobacterales</taxon>
        <taxon>Lysobacteraceae</taxon>
        <taxon>Lysobacter</taxon>
    </lineage>
</organism>
<feature type="domain" description="Metallo-beta-lactamase" evidence="5">
    <location>
        <begin position="33"/>
        <end position="265"/>
    </location>
</feature>
<dbReference type="InterPro" id="IPR051013">
    <property type="entry name" value="MBL_superfamily_lactonases"/>
</dbReference>
<evidence type="ECO:0000313" key="6">
    <source>
        <dbReference type="EMBL" id="BDU17818.1"/>
    </source>
</evidence>
<evidence type="ECO:0000256" key="3">
    <source>
        <dbReference type="ARBA" id="ARBA00022801"/>
    </source>
</evidence>
<dbReference type="Pfam" id="PF00753">
    <property type="entry name" value="Lactamase_B"/>
    <property type="match status" value="1"/>
</dbReference>
<dbReference type="Proteomes" id="UP001317822">
    <property type="component" value="Chromosome"/>
</dbReference>
<dbReference type="PANTHER" id="PTHR42978">
    <property type="entry name" value="QUORUM-QUENCHING LACTONASE YTNP-RELATED-RELATED"/>
    <property type="match status" value="1"/>
</dbReference>
<evidence type="ECO:0000256" key="2">
    <source>
        <dbReference type="ARBA" id="ARBA00022723"/>
    </source>
</evidence>
<dbReference type="RefSeq" id="WP_281779721.1">
    <property type="nucleotide sequence ID" value="NZ_AP027041.1"/>
</dbReference>
<protein>
    <submittedName>
        <fullName evidence="6">MBL fold metallo-hydrolase</fullName>
    </submittedName>
</protein>
<keyword evidence="2" id="KW-0479">Metal-binding</keyword>
<evidence type="ECO:0000256" key="4">
    <source>
        <dbReference type="ARBA" id="ARBA00022833"/>
    </source>
</evidence>
<keyword evidence="7" id="KW-1185">Reference proteome</keyword>
<name>A0ABN6UTS2_9GAMM</name>